<sequence length="67" mass="7512">MQAETRDPLGNTGWLYLRPLPFLARRSIVRGRPIYLLYTGWASVVPLVLQKTKGFLYPSGINGAFSS</sequence>
<evidence type="ECO:0000313" key="2">
    <source>
        <dbReference type="Proteomes" id="UP000000311"/>
    </source>
</evidence>
<name>E2AB38_CAMFO</name>
<gene>
    <name evidence="1" type="ORF">EAG_01054</name>
</gene>
<organism evidence="2">
    <name type="scientific">Camponotus floridanus</name>
    <name type="common">Florida carpenter ant</name>
    <dbReference type="NCBI Taxonomy" id="104421"/>
    <lineage>
        <taxon>Eukaryota</taxon>
        <taxon>Metazoa</taxon>
        <taxon>Ecdysozoa</taxon>
        <taxon>Arthropoda</taxon>
        <taxon>Hexapoda</taxon>
        <taxon>Insecta</taxon>
        <taxon>Pterygota</taxon>
        <taxon>Neoptera</taxon>
        <taxon>Endopterygota</taxon>
        <taxon>Hymenoptera</taxon>
        <taxon>Apocrita</taxon>
        <taxon>Aculeata</taxon>
        <taxon>Formicoidea</taxon>
        <taxon>Formicidae</taxon>
        <taxon>Formicinae</taxon>
        <taxon>Camponotus</taxon>
    </lineage>
</organism>
<dbReference type="Proteomes" id="UP000000311">
    <property type="component" value="Unassembled WGS sequence"/>
</dbReference>
<accession>E2AB38</accession>
<reference evidence="1 2" key="1">
    <citation type="journal article" date="2010" name="Science">
        <title>Genomic comparison of the ants Camponotus floridanus and Harpegnathos saltator.</title>
        <authorList>
            <person name="Bonasio R."/>
            <person name="Zhang G."/>
            <person name="Ye C."/>
            <person name="Mutti N.S."/>
            <person name="Fang X."/>
            <person name="Qin N."/>
            <person name="Donahue G."/>
            <person name="Yang P."/>
            <person name="Li Q."/>
            <person name="Li C."/>
            <person name="Zhang P."/>
            <person name="Huang Z."/>
            <person name="Berger S.L."/>
            <person name="Reinberg D."/>
            <person name="Wang J."/>
            <person name="Liebig J."/>
        </authorList>
    </citation>
    <scope>NUCLEOTIDE SEQUENCE [LARGE SCALE GENOMIC DNA]</scope>
    <source>
        <strain evidence="2">C129</strain>
    </source>
</reference>
<dbReference type="EMBL" id="GL438234">
    <property type="protein sequence ID" value="EFN69314.1"/>
    <property type="molecule type" value="Genomic_DNA"/>
</dbReference>
<keyword evidence="2" id="KW-1185">Reference proteome</keyword>
<dbReference type="InParanoid" id="E2AB38"/>
<evidence type="ECO:0000313" key="1">
    <source>
        <dbReference type="EMBL" id="EFN69314.1"/>
    </source>
</evidence>
<protein>
    <submittedName>
        <fullName evidence="1">Uncharacterized protein</fullName>
    </submittedName>
</protein>
<proteinExistence type="predicted"/>
<dbReference type="AlphaFoldDB" id="E2AB38"/>